<dbReference type="SMART" id="SM00342">
    <property type="entry name" value="HTH_ARAC"/>
    <property type="match status" value="1"/>
</dbReference>
<evidence type="ECO:0000313" key="5">
    <source>
        <dbReference type="EMBL" id="KDR43641.1"/>
    </source>
</evidence>
<dbReference type="SUPFAM" id="SSF46689">
    <property type="entry name" value="Homeodomain-like"/>
    <property type="match status" value="1"/>
</dbReference>
<comment type="caution">
    <text evidence="5">The sequence shown here is derived from an EMBL/GenBank/DDBJ whole genome shotgun (WGS) entry which is preliminary data.</text>
</comment>
<gene>
    <name evidence="5" type="ORF">BG61_32615</name>
</gene>
<accession>A0A069Q1Q5</accession>
<evidence type="ECO:0000313" key="6">
    <source>
        <dbReference type="Proteomes" id="UP000027466"/>
    </source>
</evidence>
<keyword evidence="3" id="KW-0804">Transcription</keyword>
<dbReference type="STRING" id="60547.GCA_000751215_02252"/>
<reference evidence="5 6" key="1">
    <citation type="submission" date="2014-03" db="EMBL/GenBank/DDBJ databases">
        <title>Draft Genome Sequences of Four Burkholderia Strains.</title>
        <authorList>
            <person name="Liu X.Y."/>
            <person name="Li C.X."/>
            <person name="Xu J.H."/>
        </authorList>
    </citation>
    <scope>NUCLEOTIDE SEQUENCE [LARGE SCALE GENOMIC DNA]</scope>
    <source>
        <strain evidence="5 6">DSM 50014</strain>
    </source>
</reference>
<keyword evidence="1" id="KW-0805">Transcription regulation</keyword>
<dbReference type="EMBL" id="JFHC01000006">
    <property type="protein sequence ID" value="KDR43641.1"/>
    <property type="molecule type" value="Genomic_DNA"/>
</dbReference>
<organism evidence="5 6">
    <name type="scientific">Caballeronia glathei</name>
    <dbReference type="NCBI Taxonomy" id="60547"/>
    <lineage>
        <taxon>Bacteria</taxon>
        <taxon>Pseudomonadati</taxon>
        <taxon>Pseudomonadota</taxon>
        <taxon>Betaproteobacteria</taxon>
        <taxon>Burkholderiales</taxon>
        <taxon>Burkholderiaceae</taxon>
        <taxon>Caballeronia</taxon>
    </lineage>
</organism>
<dbReference type="PANTHER" id="PTHR46796">
    <property type="entry name" value="HTH-TYPE TRANSCRIPTIONAL ACTIVATOR RHAS-RELATED"/>
    <property type="match status" value="1"/>
</dbReference>
<dbReference type="Proteomes" id="UP000027466">
    <property type="component" value="Unassembled WGS sequence"/>
</dbReference>
<evidence type="ECO:0000256" key="3">
    <source>
        <dbReference type="ARBA" id="ARBA00023163"/>
    </source>
</evidence>
<proteinExistence type="predicted"/>
<name>A0A069Q1Q5_9BURK</name>
<dbReference type="InterPro" id="IPR009057">
    <property type="entry name" value="Homeodomain-like_sf"/>
</dbReference>
<dbReference type="InterPro" id="IPR050204">
    <property type="entry name" value="AraC_XylS_family_regulators"/>
</dbReference>
<protein>
    <submittedName>
        <fullName evidence="5">AraC family transcriptional regulator</fullName>
    </submittedName>
</protein>
<dbReference type="PROSITE" id="PS01124">
    <property type="entry name" value="HTH_ARAC_FAMILY_2"/>
    <property type="match status" value="1"/>
</dbReference>
<dbReference type="PROSITE" id="PS00041">
    <property type="entry name" value="HTH_ARAC_FAMILY_1"/>
    <property type="match status" value="1"/>
</dbReference>
<dbReference type="Pfam" id="PF12833">
    <property type="entry name" value="HTH_18"/>
    <property type="match status" value="1"/>
</dbReference>
<evidence type="ECO:0000256" key="1">
    <source>
        <dbReference type="ARBA" id="ARBA00023015"/>
    </source>
</evidence>
<dbReference type="Gene3D" id="1.10.10.60">
    <property type="entry name" value="Homeodomain-like"/>
    <property type="match status" value="1"/>
</dbReference>
<dbReference type="GO" id="GO:0003700">
    <property type="term" value="F:DNA-binding transcription factor activity"/>
    <property type="evidence" value="ECO:0007669"/>
    <property type="project" value="InterPro"/>
</dbReference>
<dbReference type="InterPro" id="IPR018060">
    <property type="entry name" value="HTH_AraC"/>
</dbReference>
<keyword evidence="6" id="KW-1185">Reference proteome</keyword>
<dbReference type="PANTHER" id="PTHR46796:SF12">
    <property type="entry name" value="HTH-TYPE DNA-BINDING TRANSCRIPTIONAL ACTIVATOR EUTR"/>
    <property type="match status" value="1"/>
</dbReference>
<feature type="domain" description="HTH araC/xylS-type" evidence="4">
    <location>
        <begin position="211"/>
        <end position="312"/>
    </location>
</feature>
<dbReference type="InterPro" id="IPR018062">
    <property type="entry name" value="HTH_AraC-typ_CS"/>
</dbReference>
<dbReference type="GO" id="GO:0043565">
    <property type="term" value="F:sequence-specific DNA binding"/>
    <property type="evidence" value="ECO:0007669"/>
    <property type="project" value="InterPro"/>
</dbReference>
<keyword evidence="2" id="KW-0238">DNA-binding</keyword>
<evidence type="ECO:0000259" key="4">
    <source>
        <dbReference type="PROSITE" id="PS01124"/>
    </source>
</evidence>
<evidence type="ECO:0000256" key="2">
    <source>
        <dbReference type="ARBA" id="ARBA00023125"/>
    </source>
</evidence>
<dbReference type="RefSeq" id="WP_035930172.1">
    <property type="nucleotide sequence ID" value="NZ_CADFFX010000001.1"/>
</dbReference>
<sequence>MYVNHEVFNDADRHAAALRGWEQRYDQIGAGVFQSAVKQVAVEGVQVFQEAANVRVVQRGALPAGYTTFGLALGGSAPFSFRGARLDQDAMVITAGAKEFMLHSPADMSLVGVAIDPGVLRMVADAAGIDVEDDLFYRDVIDIPRAAGMRVGRRLVETMERVLAQPALLGNAQAERRFAHDVAEGILDLITYHVPGQSNRLTHACQSEIVRRSHELVLASPEEPVSIFDLCSALRVSRRTIQNSFQSIAQTNPANYLRSVRLAQVRRLLLASRQSDVPVSEAAACWGFTHLGHFARDYKAQFGELPSQTARRL</sequence>
<dbReference type="AlphaFoldDB" id="A0A069Q1Q5"/>